<evidence type="ECO:0000313" key="2">
    <source>
        <dbReference type="EMBL" id="CAA9440151.1"/>
    </source>
</evidence>
<accession>A0A6J4QKQ9</accession>
<feature type="non-terminal residue" evidence="2">
    <location>
        <position position="59"/>
    </location>
</feature>
<gene>
    <name evidence="2" type="ORF">AVDCRST_MAG35-3227</name>
</gene>
<feature type="non-terminal residue" evidence="2">
    <location>
        <position position="1"/>
    </location>
</feature>
<dbReference type="EMBL" id="CADCUY010000606">
    <property type="protein sequence ID" value="CAA9440151.1"/>
    <property type="molecule type" value="Genomic_DNA"/>
</dbReference>
<feature type="compositionally biased region" description="Basic and acidic residues" evidence="1">
    <location>
        <begin position="13"/>
        <end position="33"/>
    </location>
</feature>
<protein>
    <submittedName>
        <fullName evidence="2">Uncharacterized protein</fullName>
    </submittedName>
</protein>
<organism evidence="2">
    <name type="scientific">uncultured Quadrisphaera sp</name>
    <dbReference type="NCBI Taxonomy" id="904978"/>
    <lineage>
        <taxon>Bacteria</taxon>
        <taxon>Bacillati</taxon>
        <taxon>Actinomycetota</taxon>
        <taxon>Actinomycetes</taxon>
        <taxon>Kineosporiales</taxon>
        <taxon>Kineosporiaceae</taxon>
        <taxon>Quadrisphaera</taxon>
        <taxon>environmental samples</taxon>
    </lineage>
</organism>
<reference evidence="2" key="1">
    <citation type="submission" date="2020-02" db="EMBL/GenBank/DDBJ databases">
        <authorList>
            <person name="Meier V. D."/>
        </authorList>
    </citation>
    <scope>NUCLEOTIDE SEQUENCE</scope>
    <source>
        <strain evidence="2">AVDCRST_MAG35</strain>
    </source>
</reference>
<proteinExistence type="predicted"/>
<dbReference type="AlphaFoldDB" id="A0A6J4QKQ9"/>
<evidence type="ECO:0000256" key="1">
    <source>
        <dbReference type="SAM" id="MobiDB-lite"/>
    </source>
</evidence>
<sequence length="59" mass="6575">GIPARGRGSGAEARPDGPRHRPVRRRDGRDPVRRGAGQEPAQRRSRRRVHRPQPAAARP</sequence>
<name>A0A6J4QKQ9_9ACTN</name>
<feature type="region of interest" description="Disordered" evidence="1">
    <location>
        <begin position="1"/>
        <end position="59"/>
    </location>
</feature>